<keyword evidence="2" id="KW-0813">Transport</keyword>
<name>A0ABU8E406_9ACTN</name>
<dbReference type="Proteomes" id="UP001373496">
    <property type="component" value="Unassembled WGS sequence"/>
</dbReference>
<dbReference type="EMBL" id="JBAPLV010000006">
    <property type="protein sequence ID" value="MEI4278374.1"/>
    <property type="molecule type" value="Genomic_DNA"/>
</dbReference>
<dbReference type="RefSeq" id="WP_225236058.1">
    <property type="nucleotide sequence ID" value="NZ_JBAPLV010000006.1"/>
</dbReference>
<keyword evidence="6 8" id="KW-0472">Membrane</keyword>
<evidence type="ECO:0000256" key="7">
    <source>
        <dbReference type="RuleBase" id="RU003942"/>
    </source>
</evidence>
<feature type="transmembrane region" description="Helical" evidence="8">
    <location>
        <begin position="6"/>
        <end position="23"/>
    </location>
</feature>
<dbReference type="Pfam" id="PF00893">
    <property type="entry name" value="Multi_Drug_Res"/>
    <property type="match status" value="1"/>
</dbReference>
<dbReference type="PANTHER" id="PTHR30561">
    <property type="entry name" value="SMR FAMILY PROTON-DEPENDENT DRUG EFFLUX TRANSPORTER SUGE"/>
    <property type="match status" value="1"/>
</dbReference>
<evidence type="ECO:0000313" key="10">
    <source>
        <dbReference type="Proteomes" id="UP001373496"/>
    </source>
</evidence>
<keyword evidence="4 7" id="KW-0812">Transmembrane</keyword>
<evidence type="ECO:0000256" key="5">
    <source>
        <dbReference type="ARBA" id="ARBA00022989"/>
    </source>
</evidence>
<comment type="similarity">
    <text evidence="7">Belongs to the drug/metabolite transporter (DMT) superfamily. Small multidrug resistance (SMR) (TC 2.A.7.1) family.</text>
</comment>
<sequence>MVTYGLLALAITVEIVATLFLRVTEGFTRLLPSLFVVVGYALSFFLLSHVLKRGLDVAVVYALWSAVAIVAISVIGAVFLNERLTAIQILGMALIVIGVLVLKMGASTAT</sequence>
<reference evidence="9 10" key="1">
    <citation type="submission" date="2024-03" db="EMBL/GenBank/DDBJ databases">
        <title>Draft genome sequence of Klenkia terrae.</title>
        <authorList>
            <person name="Duangmal K."/>
            <person name="Chantavorakit T."/>
        </authorList>
    </citation>
    <scope>NUCLEOTIDE SEQUENCE [LARGE SCALE GENOMIC DNA]</scope>
    <source>
        <strain evidence="9 10">JCM 17786</strain>
    </source>
</reference>
<gene>
    <name evidence="9" type="ORF">UXQ13_07840</name>
</gene>
<feature type="transmembrane region" description="Helical" evidence="8">
    <location>
        <begin position="57"/>
        <end position="80"/>
    </location>
</feature>
<evidence type="ECO:0000256" key="8">
    <source>
        <dbReference type="SAM" id="Phobius"/>
    </source>
</evidence>
<dbReference type="InterPro" id="IPR000390">
    <property type="entry name" value="Small_drug/metabolite_transptr"/>
</dbReference>
<dbReference type="InterPro" id="IPR037185">
    <property type="entry name" value="EmrE-like"/>
</dbReference>
<evidence type="ECO:0000256" key="6">
    <source>
        <dbReference type="ARBA" id="ARBA00023136"/>
    </source>
</evidence>
<evidence type="ECO:0000313" key="9">
    <source>
        <dbReference type="EMBL" id="MEI4278374.1"/>
    </source>
</evidence>
<protein>
    <submittedName>
        <fullName evidence="9">SMR family transporter</fullName>
    </submittedName>
</protein>
<evidence type="ECO:0000256" key="2">
    <source>
        <dbReference type="ARBA" id="ARBA00022448"/>
    </source>
</evidence>
<dbReference type="Gene3D" id="1.10.3730.20">
    <property type="match status" value="1"/>
</dbReference>
<keyword evidence="5 8" id="KW-1133">Transmembrane helix</keyword>
<accession>A0ABU8E406</accession>
<feature type="transmembrane region" description="Helical" evidence="8">
    <location>
        <begin position="87"/>
        <end position="106"/>
    </location>
</feature>
<keyword evidence="3" id="KW-1003">Cell membrane</keyword>
<keyword evidence="10" id="KW-1185">Reference proteome</keyword>
<feature type="transmembrane region" description="Helical" evidence="8">
    <location>
        <begin position="30"/>
        <end position="51"/>
    </location>
</feature>
<evidence type="ECO:0000256" key="3">
    <source>
        <dbReference type="ARBA" id="ARBA00022475"/>
    </source>
</evidence>
<organism evidence="9 10">
    <name type="scientific">Klenkia terrae</name>
    <dbReference type="NCBI Taxonomy" id="1052259"/>
    <lineage>
        <taxon>Bacteria</taxon>
        <taxon>Bacillati</taxon>
        <taxon>Actinomycetota</taxon>
        <taxon>Actinomycetes</taxon>
        <taxon>Geodermatophilales</taxon>
        <taxon>Geodermatophilaceae</taxon>
        <taxon>Klenkia</taxon>
    </lineage>
</organism>
<dbReference type="SUPFAM" id="SSF103481">
    <property type="entry name" value="Multidrug resistance efflux transporter EmrE"/>
    <property type="match status" value="1"/>
</dbReference>
<comment type="subcellular location">
    <subcellularLocation>
        <location evidence="1 7">Cell membrane</location>
        <topology evidence="1 7">Multi-pass membrane protein</topology>
    </subcellularLocation>
</comment>
<proteinExistence type="inferred from homology"/>
<dbReference type="PANTHER" id="PTHR30561:SF1">
    <property type="entry name" value="MULTIDRUG TRANSPORTER EMRE"/>
    <property type="match status" value="1"/>
</dbReference>
<evidence type="ECO:0000256" key="4">
    <source>
        <dbReference type="ARBA" id="ARBA00022692"/>
    </source>
</evidence>
<evidence type="ECO:0000256" key="1">
    <source>
        <dbReference type="ARBA" id="ARBA00004651"/>
    </source>
</evidence>
<dbReference type="InterPro" id="IPR045324">
    <property type="entry name" value="Small_multidrug_res"/>
</dbReference>
<comment type="caution">
    <text evidence="9">The sequence shown here is derived from an EMBL/GenBank/DDBJ whole genome shotgun (WGS) entry which is preliminary data.</text>
</comment>